<evidence type="ECO:0000313" key="2">
    <source>
        <dbReference type="EnsemblMetazoa" id="G10456.9:cds"/>
    </source>
</evidence>
<evidence type="ECO:0000313" key="3">
    <source>
        <dbReference type="Proteomes" id="UP000005408"/>
    </source>
</evidence>
<dbReference type="Proteomes" id="UP000005408">
    <property type="component" value="Unassembled WGS sequence"/>
</dbReference>
<accession>A0A8W8HPD7</accession>
<feature type="transmembrane region" description="Helical" evidence="1">
    <location>
        <begin position="118"/>
        <end position="140"/>
    </location>
</feature>
<protein>
    <submittedName>
        <fullName evidence="2">Uncharacterized protein</fullName>
    </submittedName>
</protein>
<feature type="transmembrane region" description="Helical" evidence="1">
    <location>
        <begin position="20"/>
        <end position="39"/>
    </location>
</feature>
<dbReference type="EnsemblMetazoa" id="G10456.9">
    <property type="protein sequence ID" value="G10456.9:cds"/>
    <property type="gene ID" value="G10456"/>
</dbReference>
<feature type="transmembrane region" description="Helical" evidence="1">
    <location>
        <begin position="152"/>
        <end position="174"/>
    </location>
</feature>
<keyword evidence="1" id="KW-1133">Transmembrane helix</keyword>
<keyword evidence="1" id="KW-0812">Transmembrane</keyword>
<reference evidence="2" key="1">
    <citation type="submission" date="2022-08" db="UniProtKB">
        <authorList>
            <consortium name="EnsemblMetazoa"/>
        </authorList>
    </citation>
    <scope>IDENTIFICATION</scope>
    <source>
        <strain evidence="2">05x7-T-G4-1.051#20</strain>
    </source>
</reference>
<evidence type="ECO:0000256" key="1">
    <source>
        <dbReference type="SAM" id="Phobius"/>
    </source>
</evidence>
<proteinExistence type="predicted"/>
<keyword evidence="1" id="KW-0472">Membrane</keyword>
<dbReference type="AlphaFoldDB" id="A0A8W8HPD7"/>
<dbReference type="Gene3D" id="1.20.140.150">
    <property type="match status" value="1"/>
</dbReference>
<sequence>METKYVSVYTSQNAWNGRILLGFIFSFLGFLVFFVSFVMPRWNDFESEEFTGLGNIRISRIGLWQNCKMYDGFDCNWNTGIPGIAAPQTFHCLAFVLFVVYVILLFRWQRQDRLPIRLLEASLCAFAIGFFVMLSFLTWITQLGPPFQYHLAIGFGFAVFSFVLMELTFVILFMESKQEARKRKLVVDEEDTDDRHTNAVVPVKVSELSRRYLTDRNCGQSRSFYHSHKLHFTTQVTLCAYQEPRFPMLMSWIIK</sequence>
<keyword evidence="3" id="KW-1185">Reference proteome</keyword>
<name>A0A8W8HPD7_MAGGI</name>
<feature type="transmembrane region" description="Helical" evidence="1">
    <location>
        <begin position="88"/>
        <end position="106"/>
    </location>
</feature>
<organism evidence="2 3">
    <name type="scientific">Magallana gigas</name>
    <name type="common">Pacific oyster</name>
    <name type="synonym">Crassostrea gigas</name>
    <dbReference type="NCBI Taxonomy" id="29159"/>
    <lineage>
        <taxon>Eukaryota</taxon>
        <taxon>Metazoa</taxon>
        <taxon>Spiralia</taxon>
        <taxon>Lophotrochozoa</taxon>
        <taxon>Mollusca</taxon>
        <taxon>Bivalvia</taxon>
        <taxon>Autobranchia</taxon>
        <taxon>Pteriomorphia</taxon>
        <taxon>Ostreida</taxon>
        <taxon>Ostreoidea</taxon>
        <taxon>Ostreidae</taxon>
        <taxon>Magallana</taxon>
    </lineage>
</organism>